<evidence type="ECO:0000313" key="1">
    <source>
        <dbReference type="EMBL" id="KKZ67129.1"/>
    </source>
</evidence>
<protein>
    <recommendedName>
        <fullName evidence="3">Protein kinase domain-containing protein</fullName>
    </recommendedName>
</protein>
<dbReference type="Proteomes" id="UP000034164">
    <property type="component" value="Unassembled WGS sequence"/>
</dbReference>
<evidence type="ECO:0008006" key="3">
    <source>
        <dbReference type="Google" id="ProtNLM"/>
    </source>
</evidence>
<comment type="caution">
    <text evidence="1">The sequence shown here is derived from an EMBL/GenBank/DDBJ whole genome shotgun (WGS) entry which is preliminary data.</text>
</comment>
<reference evidence="2" key="1">
    <citation type="journal article" date="2015" name="PLoS Genet.">
        <title>The dynamic genome and transcriptome of the human fungal pathogen Blastomyces and close relative Emmonsia.</title>
        <authorList>
            <person name="Munoz J.F."/>
            <person name="Gauthier G.M."/>
            <person name="Desjardins C.A."/>
            <person name="Gallo J.E."/>
            <person name="Holder J."/>
            <person name="Sullivan T.D."/>
            <person name="Marty A.J."/>
            <person name="Carmen J.C."/>
            <person name="Chen Z."/>
            <person name="Ding L."/>
            <person name="Gujja S."/>
            <person name="Magrini V."/>
            <person name="Misas E."/>
            <person name="Mitreva M."/>
            <person name="Priest M."/>
            <person name="Saif S."/>
            <person name="Whiston E.A."/>
            <person name="Young S."/>
            <person name="Zeng Q."/>
            <person name="Goldman W.E."/>
            <person name="Mardis E.R."/>
            <person name="Taylor J.W."/>
            <person name="McEwen J.G."/>
            <person name="Clay O.K."/>
            <person name="Klein B.S."/>
            <person name="Cuomo C.A."/>
        </authorList>
    </citation>
    <scope>NUCLEOTIDE SEQUENCE [LARGE SCALE GENOMIC DNA]</scope>
    <source>
        <strain evidence="2">UAMH 3008</strain>
    </source>
</reference>
<name>A0A0G2J5X6_9EURO</name>
<organism evidence="1 2">
    <name type="scientific">[Emmonsia] crescens</name>
    <dbReference type="NCBI Taxonomy" id="73230"/>
    <lineage>
        <taxon>Eukaryota</taxon>
        <taxon>Fungi</taxon>
        <taxon>Dikarya</taxon>
        <taxon>Ascomycota</taxon>
        <taxon>Pezizomycotina</taxon>
        <taxon>Eurotiomycetes</taxon>
        <taxon>Eurotiomycetidae</taxon>
        <taxon>Onygenales</taxon>
        <taxon>Ajellomycetaceae</taxon>
        <taxon>Emergomyces</taxon>
    </lineage>
</organism>
<dbReference type="VEuPathDB" id="FungiDB:EMCG_07188"/>
<dbReference type="EMBL" id="LCZI01000331">
    <property type="protein sequence ID" value="KKZ67129.1"/>
    <property type="molecule type" value="Genomic_DNA"/>
</dbReference>
<dbReference type="OrthoDB" id="4199792at2759"/>
<dbReference type="Gene3D" id="1.10.510.10">
    <property type="entry name" value="Transferase(Phosphotransferase) domain 1"/>
    <property type="match status" value="1"/>
</dbReference>
<dbReference type="AlphaFoldDB" id="A0A0G2J5X6"/>
<dbReference type="InterPro" id="IPR011009">
    <property type="entry name" value="Kinase-like_dom_sf"/>
</dbReference>
<gene>
    <name evidence="1" type="ORF">EMCG_07188</name>
</gene>
<accession>A0A0G2J5X6</accession>
<proteinExistence type="predicted"/>
<dbReference type="SUPFAM" id="SSF56112">
    <property type="entry name" value="Protein kinase-like (PK-like)"/>
    <property type="match status" value="1"/>
</dbReference>
<sequence length="462" mass="51646">MLLLILRRGNNEHEAAIAIEYKAPHKLTVEEIATALTQEIQPTRDVINKEEDSPEFYSTRLVTVVITQLCHYMWPRGVRNGYVCTGEAFIFLHITEDPSVVKYAMCVPNKDVQVGHEEDFCLTAVGQVVAFTLRALASSPPSQTWHAAAAELGVWPVEYADILAQTPADKRLKDHEGRPSAYRGKKDLQVLHPRILPRPPKFNRLLAAEDLAPYRHSRKAKAINIGGRSGAKCLLGLRDGGHLDPLCPNFHDHQGKNIPAPDFLDLVRNQLATDRGYDADCCPLYKAGSYGALFKVRLSSHGLTLVAKGATNEHILPLLHERGIYYKLRVIQGIHVPACLKLEPKYPYYYNGGRYTHMLLLSWAGEPTARCLSPSIPAMVACSLRAIHQHGVLHRDAEPRNILWNDICQNSMIVGFGRASIRNPLPTVSTNTARKKRRRDTKAEDPFAVELQTVQSCLEKLV</sequence>
<evidence type="ECO:0000313" key="2">
    <source>
        <dbReference type="Proteomes" id="UP000034164"/>
    </source>
</evidence>